<dbReference type="OrthoDB" id="116921at2"/>
<accession>A0A843YTS9</accession>
<keyword evidence="4" id="KW-1185">Reference proteome</keyword>
<sequence length="165" mass="18456">MSRASSLNENKIYEPFSADEVPVEEYAEGEKFGSKFRRLGHFGGGSHVGVSIEELAPGKRSCPTHYHMLEEEHLYLLEGEMTLYLDDKSYVMHAGQYCCFPAGQKAGHSLYNHSPAVCKFLMIGESNPNEVVVYTDSGRVGVRLMGEGYRKTATMEYWEGEADAK</sequence>
<dbReference type="RefSeq" id="WP_153234698.1">
    <property type="nucleotide sequence ID" value="NZ_WINI01000004.1"/>
</dbReference>
<dbReference type="Proteomes" id="UP000451565">
    <property type="component" value="Unassembled WGS sequence"/>
</dbReference>
<organism evidence="3 4">
    <name type="scientific">Glaciimonas soli</name>
    <dbReference type="NCBI Taxonomy" id="2590999"/>
    <lineage>
        <taxon>Bacteria</taxon>
        <taxon>Pseudomonadati</taxon>
        <taxon>Pseudomonadota</taxon>
        <taxon>Betaproteobacteria</taxon>
        <taxon>Burkholderiales</taxon>
        <taxon>Oxalobacteraceae</taxon>
        <taxon>Glaciimonas</taxon>
    </lineage>
</organism>
<reference evidence="3 4" key="1">
    <citation type="submission" date="2019-10" db="EMBL/GenBank/DDBJ databases">
        <title>Glaciimonas soli sp. nov., a psychrophilic bacterium isolated from the forest soil of a high elevation mountain in Taiwan.</title>
        <authorList>
            <person name="Wang L.-T."/>
            <person name="Shieh W.Y."/>
        </authorList>
    </citation>
    <scope>NUCLEOTIDE SEQUENCE [LARGE SCALE GENOMIC DNA]</scope>
    <source>
        <strain evidence="3 4">GS1</strain>
    </source>
</reference>
<name>A0A843YTS9_9BURK</name>
<gene>
    <name evidence="3" type="ORF">GEV47_10465</name>
</gene>
<dbReference type="Pfam" id="PF07883">
    <property type="entry name" value="Cupin_2"/>
    <property type="match status" value="1"/>
</dbReference>
<evidence type="ECO:0000256" key="1">
    <source>
        <dbReference type="ARBA" id="ARBA00022723"/>
    </source>
</evidence>
<evidence type="ECO:0000313" key="3">
    <source>
        <dbReference type="EMBL" id="MQR01104.1"/>
    </source>
</evidence>
<dbReference type="EMBL" id="WINI01000004">
    <property type="protein sequence ID" value="MQR01104.1"/>
    <property type="molecule type" value="Genomic_DNA"/>
</dbReference>
<dbReference type="PANTHER" id="PTHR35848:SF9">
    <property type="entry name" value="SLL1358 PROTEIN"/>
    <property type="match status" value="1"/>
</dbReference>
<feature type="domain" description="Cupin type-2" evidence="2">
    <location>
        <begin position="52"/>
        <end position="123"/>
    </location>
</feature>
<dbReference type="AlphaFoldDB" id="A0A843YTS9"/>
<dbReference type="InterPro" id="IPR051610">
    <property type="entry name" value="GPI/OXD"/>
</dbReference>
<dbReference type="InterPro" id="IPR013096">
    <property type="entry name" value="Cupin_2"/>
</dbReference>
<comment type="caution">
    <text evidence="3">The sequence shown here is derived from an EMBL/GenBank/DDBJ whole genome shotgun (WGS) entry which is preliminary data.</text>
</comment>
<proteinExistence type="predicted"/>
<dbReference type="InterPro" id="IPR014710">
    <property type="entry name" value="RmlC-like_jellyroll"/>
</dbReference>
<dbReference type="GO" id="GO:0046872">
    <property type="term" value="F:metal ion binding"/>
    <property type="evidence" value="ECO:0007669"/>
    <property type="project" value="UniProtKB-KW"/>
</dbReference>
<dbReference type="InterPro" id="IPR011051">
    <property type="entry name" value="RmlC_Cupin_sf"/>
</dbReference>
<evidence type="ECO:0000259" key="2">
    <source>
        <dbReference type="Pfam" id="PF07883"/>
    </source>
</evidence>
<dbReference type="SUPFAM" id="SSF51182">
    <property type="entry name" value="RmlC-like cupins"/>
    <property type="match status" value="1"/>
</dbReference>
<keyword evidence="1" id="KW-0479">Metal-binding</keyword>
<protein>
    <submittedName>
        <fullName evidence="3">Cupin domain-containing protein</fullName>
    </submittedName>
</protein>
<evidence type="ECO:0000313" key="4">
    <source>
        <dbReference type="Proteomes" id="UP000451565"/>
    </source>
</evidence>
<dbReference type="PANTHER" id="PTHR35848">
    <property type="entry name" value="OXALATE-BINDING PROTEIN"/>
    <property type="match status" value="1"/>
</dbReference>
<dbReference type="Gene3D" id="2.60.120.10">
    <property type="entry name" value="Jelly Rolls"/>
    <property type="match status" value="1"/>
</dbReference>